<feature type="binding site" evidence="5">
    <location>
        <position position="126"/>
    </location>
    <ligand>
        <name>isopentenyl diphosphate</name>
        <dbReference type="ChEBI" id="CHEBI:128769"/>
    </ligand>
</feature>
<dbReference type="SMART" id="SM00316">
    <property type="entry name" value="S1"/>
    <property type="match status" value="4"/>
</dbReference>
<evidence type="ECO:0000313" key="7">
    <source>
        <dbReference type="EMBL" id="SHI93911.1"/>
    </source>
</evidence>
<comment type="pathway">
    <text evidence="5">Isoprenoid biosynthesis; dimethylallyl diphosphate biosynthesis; dimethylallyl diphosphate from (2E)-4-hydroxy-3-methylbutenyl diphosphate: step 1/1.</text>
</comment>
<organism evidence="7 8">
    <name type="scientific">Lutispora thermophila DSM 19022</name>
    <dbReference type="NCBI Taxonomy" id="1122184"/>
    <lineage>
        <taxon>Bacteria</taxon>
        <taxon>Bacillati</taxon>
        <taxon>Bacillota</taxon>
        <taxon>Clostridia</taxon>
        <taxon>Lutisporales</taxon>
        <taxon>Lutisporaceae</taxon>
        <taxon>Lutispora</taxon>
    </lineage>
</organism>
<feature type="binding site" evidence="5">
    <location>
        <position position="76"/>
    </location>
    <ligand>
        <name>isopentenyl diphosphate</name>
        <dbReference type="ChEBI" id="CHEBI:128769"/>
    </ligand>
</feature>
<comment type="function">
    <text evidence="5">Catalyzes the conversion of 1-hydroxy-2-methyl-2-(E)-butenyl 4-diphosphate (HMBPP) into a mixture of isopentenyl diphosphate (IPP) and dimethylallyl diphosphate (DMAPP). Acts in the terminal step of the DOXP/MEP pathway for isoprenoid precursor biosynthesis.</text>
</comment>
<feature type="binding site" evidence="5">
    <location>
        <position position="76"/>
    </location>
    <ligand>
        <name>dimethylallyl diphosphate</name>
        <dbReference type="ChEBI" id="CHEBI:57623"/>
    </ligand>
</feature>
<feature type="binding site" evidence="5">
    <location>
        <position position="222"/>
    </location>
    <ligand>
        <name>isopentenyl diphosphate</name>
        <dbReference type="ChEBI" id="CHEBI:128769"/>
    </ligand>
</feature>
<feature type="binding site" evidence="5">
    <location>
        <position position="220"/>
    </location>
    <ligand>
        <name>(2E)-4-hydroxy-3-methylbut-2-enyl diphosphate</name>
        <dbReference type="ChEBI" id="CHEBI:128753"/>
    </ligand>
</feature>
<feature type="domain" description="S1 motif" evidence="6">
    <location>
        <begin position="558"/>
        <end position="627"/>
    </location>
</feature>
<feature type="binding site" evidence="5">
    <location>
        <position position="220"/>
    </location>
    <ligand>
        <name>isopentenyl diphosphate</name>
        <dbReference type="ChEBI" id="CHEBI:128769"/>
    </ligand>
</feature>
<feature type="binding site" evidence="5">
    <location>
        <position position="222"/>
    </location>
    <ligand>
        <name>dimethylallyl diphosphate</name>
        <dbReference type="ChEBI" id="CHEBI:57623"/>
    </ligand>
</feature>
<evidence type="ECO:0000256" key="5">
    <source>
        <dbReference type="HAMAP-Rule" id="MF_00191"/>
    </source>
</evidence>
<feature type="binding site" evidence="5">
    <location>
        <position position="192"/>
    </location>
    <ligand>
        <name>[4Fe-4S] cluster</name>
        <dbReference type="ChEBI" id="CHEBI:49883"/>
    </ligand>
</feature>
<evidence type="ECO:0000256" key="1">
    <source>
        <dbReference type="ARBA" id="ARBA00022485"/>
    </source>
</evidence>
<dbReference type="NCBIfam" id="NF005208">
    <property type="entry name" value="PRK06676.1"/>
    <property type="match status" value="1"/>
</dbReference>
<feature type="binding site" evidence="5">
    <location>
        <position position="222"/>
    </location>
    <ligand>
        <name>(2E)-4-hydroxy-3-methylbut-2-enyl diphosphate</name>
        <dbReference type="ChEBI" id="CHEBI:128753"/>
    </ligand>
</feature>
<dbReference type="GO" id="GO:0003729">
    <property type="term" value="F:mRNA binding"/>
    <property type="evidence" value="ECO:0007669"/>
    <property type="project" value="UniProtKB-ARBA"/>
</dbReference>
<evidence type="ECO:0000256" key="3">
    <source>
        <dbReference type="ARBA" id="ARBA00023004"/>
    </source>
</evidence>
<dbReference type="RefSeq" id="WP_073025941.1">
    <property type="nucleotide sequence ID" value="NZ_FQZS01000011.1"/>
</dbReference>
<name>A0A1M6F8D7_9FIRM</name>
<reference evidence="7 8" key="1">
    <citation type="submission" date="2016-11" db="EMBL/GenBank/DDBJ databases">
        <authorList>
            <person name="Jaros S."/>
            <person name="Januszkiewicz K."/>
            <person name="Wedrychowicz H."/>
        </authorList>
    </citation>
    <scope>NUCLEOTIDE SEQUENCE [LARGE SCALE GENOMIC DNA]</scope>
    <source>
        <strain evidence="7 8">DSM 19022</strain>
    </source>
</reference>
<dbReference type="PRINTS" id="PR00681">
    <property type="entry name" value="RIBOSOMALS1"/>
</dbReference>
<dbReference type="EMBL" id="FQZS01000011">
    <property type="protein sequence ID" value="SHI93911.1"/>
    <property type="molecule type" value="Genomic_DNA"/>
</dbReference>
<keyword evidence="3 5" id="KW-0408">Iron</keyword>
<dbReference type="PANTHER" id="PTHR30426">
    <property type="entry name" value="4-HYDROXY-3-METHYLBUT-2-ENYL DIPHOSPHATE REDUCTASE"/>
    <property type="match status" value="1"/>
</dbReference>
<dbReference type="Pfam" id="PF00575">
    <property type="entry name" value="S1"/>
    <property type="match status" value="4"/>
</dbReference>
<dbReference type="SUPFAM" id="SSF50249">
    <property type="entry name" value="Nucleic acid-binding proteins"/>
    <property type="match status" value="4"/>
</dbReference>
<keyword evidence="2 5" id="KW-0479">Metal-binding</keyword>
<accession>A0A1M6F8D7</accession>
<dbReference type="GO" id="GO:0051745">
    <property type="term" value="F:4-hydroxy-3-methylbut-2-enyl diphosphate reductase activity"/>
    <property type="evidence" value="ECO:0007669"/>
    <property type="project" value="UniProtKB-UniRule"/>
</dbReference>
<dbReference type="AlphaFoldDB" id="A0A1M6F8D7"/>
<keyword evidence="8" id="KW-1185">Reference proteome</keyword>
<comment type="pathway">
    <text evidence="5">Isoprenoid biosynthesis; isopentenyl diphosphate biosynthesis via DXP pathway; isopentenyl diphosphate from 1-deoxy-D-xylulose 5-phosphate: step 6/6.</text>
</comment>
<dbReference type="CDD" id="cd05688">
    <property type="entry name" value="S1_RPS1_repeat_ec3"/>
    <property type="match status" value="1"/>
</dbReference>
<dbReference type="FunFam" id="2.40.50.140:FF:000051">
    <property type="entry name" value="RNA-binding transcriptional accessory protein"/>
    <property type="match status" value="1"/>
</dbReference>
<feature type="domain" description="S1 motif" evidence="6">
    <location>
        <begin position="473"/>
        <end position="541"/>
    </location>
</feature>
<feature type="binding site" evidence="5">
    <location>
        <position position="221"/>
    </location>
    <ligand>
        <name>dimethylallyl diphosphate</name>
        <dbReference type="ChEBI" id="CHEBI:57623"/>
    </ligand>
</feature>
<keyword evidence="5" id="KW-0414">Isoprene biosynthesis</keyword>
<dbReference type="GO" id="GO:0046872">
    <property type="term" value="F:metal ion binding"/>
    <property type="evidence" value="ECO:0007669"/>
    <property type="project" value="UniProtKB-KW"/>
</dbReference>
<dbReference type="Gene3D" id="3.40.1010.20">
    <property type="entry name" value="4-hydroxy-3-methylbut-2-enyl diphosphate reductase, catalytic domain"/>
    <property type="match status" value="2"/>
</dbReference>
<feature type="binding site" evidence="5">
    <location>
        <position position="264"/>
    </location>
    <ligand>
        <name>(2E)-4-hydroxy-3-methylbut-2-enyl diphosphate</name>
        <dbReference type="ChEBI" id="CHEBI:128753"/>
    </ligand>
</feature>
<dbReference type="PANTHER" id="PTHR30426:SF0">
    <property type="entry name" value="4-HYDROXY-3-METHYLBUT-2-ENYL DIPHOSPHATE REDUCTASE"/>
    <property type="match status" value="1"/>
</dbReference>
<dbReference type="Proteomes" id="UP000184442">
    <property type="component" value="Unassembled WGS sequence"/>
</dbReference>
<comment type="cofactor">
    <cofactor evidence="5">
        <name>[4Fe-4S] cluster</name>
        <dbReference type="ChEBI" id="CHEBI:49883"/>
    </cofactor>
    <text evidence="5">Binds 1 [4Fe-4S] cluster per subunit.</text>
</comment>
<evidence type="ECO:0000256" key="4">
    <source>
        <dbReference type="ARBA" id="ARBA00023014"/>
    </source>
</evidence>
<dbReference type="CDD" id="cd13944">
    <property type="entry name" value="lytB_ispH"/>
    <property type="match status" value="1"/>
</dbReference>
<dbReference type="CDD" id="cd05687">
    <property type="entry name" value="S1_RPS1_repeat_ec1_hs1"/>
    <property type="match status" value="1"/>
</dbReference>
<proteinExistence type="inferred from homology"/>
<keyword evidence="1 5" id="KW-0004">4Fe-4S</keyword>
<keyword evidence="5" id="KW-0560">Oxidoreductase</keyword>
<feature type="binding site" evidence="5">
    <location>
        <position position="220"/>
    </location>
    <ligand>
        <name>dimethylallyl diphosphate</name>
        <dbReference type="ChEBI" id="CHEBI:57623"/>
    </ligand>
</feature>
<evidence type="ECO:0000256" key="2">
    <source>
        <dbReference type="ARBA" id="ARBA00022723"/>
    </source>
</evidence>
<keyword evidence="4 5" id="KW-0411">Iron-sulfur</keyword>
<dbReference type="Gene3D" id="3.40.50.11270">
    <property type="match status" value="1"/>
</dbReference>
<evidence type="ECO:0000313" key="8">
    <source>
        <dbReference type="Proteomes" id="UP000184442"/>
    </source>
</evidence>
<dbReference type="GO" id="GO:0005737">
    <property type="term" value="C:cytoplasm"/>
    <property type="evidence" value="ECO:0007669"/>
    <property type="project" value="UniProtKB-ARBA"/>
</dbReference>
<dbReference type="InterPro" id="IPR003029">
    <property type="entry name" value="S1_domain"/>
</dbReference>
<dbReference type="NCBIfam" id="TIGR00216">
    <property type="entry name" value="ispH_lytB"/>
    <property type="match status" value="1"/>
</dbReference>
<comment type="catalytic activity">
    <reaction evidence="5">
        <text>dimethylallyl diphosphate + 2 oxidized [2Fe-2S]-[ferredoxin] + H2O = (2E)-4-hydroxy-3-methylbut-2-enyl diphosphate + 2 reduced [2Fe-2S]-[ferredoxin] + 2 H(+)</text>
        <dbReference type="Rhea" id="RHEA:24825"/>
        <dbReference type="Rhea" id="RHEA-COMP:10000"/>
        <dbReference type="Rhea" id="RHEA-COMP:10001"/>
        <dbReference type="ChEBI" id="CHEBI:15377"/>
        <dbReference type="ChEBI" id="CHEBI:15378"/>
        <dbReference type="ChEBI" id="CHEBI:33737"/>
        <dbReference type="ChEBI" id="CHEBI:33738"/>
        <dbReference type="ChEBI" id="CHEBI:57623"/>
        <dbReference type="ChEBI" id="CHEBI:128753"/>
        <dbReference type="EC" id="1.17.7.4"/>
    </reaction>
</comment>
<dbReference type="STRING" id="1122184.SAMN02745176_01870"/>
<feature type="binding site" evidence="5">
    <location>
        <position position="42"/>
    </location>
    <ligand>
        <name>(2E)-4-hydroxy-3-methylbut-2-enyl diphosphate</name>
        <dbReference type="ChEBI" id="CHEBI:128753"/>
    </ligand>
</feature>
<dbReference type="EC" id="1.17.7.4" evidence="5"/>
<feature type="binding site" evidence="5">
    <location>
        <position position="42"/>
    </location>
    <ligand>
        <name>dimethylallyl diphosphate</name>
        <dbReference type="ChEBI" id="CHEBI:57623"/>
    </ligand>
</feature>
<dbReference type="Gene3D" id="2.40.50.140">
    <property type="entry name" value="Nucleic acid-binding proteins"/>
    <property type="match status" value="4"/>
</dbReference>
<dbReference type="Pfam" id="PF02401">
    <property type="entry name" value="LYTB"/>
    <property type="match status" value="1"/>
</dbReference>
<feature type="binding site" evidence="5">
    <location>
        <position position="12"/>
    </location>
    <ligand>
        <name>[4Fe-4S] cluster</name>
        <dbReference type="ChEBI" id="CHEBI:49883"/>
    </ligand>
</feature>
<feature type="binding site" evidence="5">
    <location>
        <position position="98"/>
    </location>
    <ligand>
        <name>[4Fe-4S] cluster</name>
        <dbReference type="ChEBI" id="CHEBI:49883"/>
    </ligand>
</feature>
<feature type="binding site" evidence="5">
    <location>
        <position position="42"/>
    </location>
    <ligand>
        <name>isopentenyl diphosphate</name>
        <dbReference type="ChEBI" id="CHEBI:128769"/>
    </ligand>
</feature>
<dbReference type="InterPro" id="IPR012340">
    <property type="entry name" value="NA-bd_OB-fold"/>
</dbReference>
<dbReference type="NCBIfam" id="NF000907">
    <property type="entry name" value="PRK00087.1"/>
    <property type="match status" value="1"/>
</dbReference>
<dbReference type="InterPro" id="IPR003451">
    <property type="entry name" value="LytB/IspH"/>
</dbReference>
<feature type="binding site" evidence="5">
    <location>
        <position position="126"/>
    </location>
    <ligand>
        <name>dimethylallyl diphosphate</name>
        <dbReference type="ChEBI" id="CHEBI:57623"/>
    </ligand>
</feature>
<sequence>MKILLDKNAGFCFGVKNAVAQTLKTIKSSNGQKVFTYGPLIHNQQVIENLRKMGVIEIESISDNIDSNSIIIIRSHGVPKSILEKMISKGINVVNCTCPFVSRIHKIVEEKYNDHYKILIAGDENHPEVIGINGWCNNEAIVIDDEKKVDKLSYYDKICLVAQTTFSKNLWHRIKERVKDKFKDVEVFDTICNATENRQKSVTELAQSVDAMIVIGGFNSSNTKKLYEIAKQFCNDTYHIETAKDLAKEKLIKAHTVGITAGASTPDWIIKEVLIKMQDFNNENIMEEYEKSFRSLYPGETVKGTVISFNDEEVFVNIGYKADGIIKKEDLTWDMDLEISDIVKIGDEIEVKVVSINDGEGNVVLSKKLVDAEKNWYKLEYAYNEKISVPGVIKEIVKGGGIVEVYGIRTFMPASLFDVKYVSDLEGYKNNKINVKIIEFDKDNKKVVVSRKDYLLEEKAKKENEFWANAEVGQKLVGEVKRITDFGAFVDVGGVDGLIHISELSYTRINHPAEVVKPGDKVEVVILALDKEKNKISLGLKQTMPEPWSTIEDKFKVGDIIDVKVLRFAPFGAFVEVIPGVDGLIHISQISDKRIAKPSDVLQVNQIVKAKIIDINVPEKKLSLSMKEVDQ</sequence>
<feature type="active site" description="Proton donor" evidence="5">
    <location>
        <position position="128"/>
    </location>
</feature>
<dbReference type="UniPathway" id="UPA00056">
    <property type="reaction ID" value="UER00097"/>
</dbReference>
<dbReference type="UniPathway" id="UPA00059">
    <property type="reaction ID" value="UER00105"/>
</dbReference>
<comment type="similarity">
    <text evidence="5">Belongs to the IspH family.</text>
</comment>
<feature type="domain" description="S1 motif" evidence="6">
    <location>
        <begin position="299"/>
        <end position="368"/>
    </location>
</feature>
<feature type="binding site" evidence="5">
    <location>
        <position position="164"/>
    </location>
    <ligand>
        <name>(2E)-4-hydroxy-3-methylbut-2-enyl diphosphate</name>
        <dbReference type="ChEBI" id="CHEBI:128753"/>
    </ligand>
</feature>
<dbReference type="GO" id="GO:0050992">
    <property type="term" value="P:dimethylallyl diphosphate biosynthetic process"/>
    <property type="evidence" value="ECO:0007669"/>
    <property type="project" value="UniProtKB-UniRule"/>
</dbReference>
<dbReference type="NCBIfam" id="NF002187">
    <property type="entry name" value="PRK01045.1-1"/>
    <property type="match status" value="1"/>
</dbReference>
<feature type="domain" description="S1 motif" evidence="6">
    <location>
        <begin position="386"/>
        <end position="452"/>
    </location>
</feature>
<dbReference type="GO" id="GO:0016114">
    <property type="term" value="P:terpenoid biosynthetic process"/>
    <property type="evidence" value="ECO:0007669"/>
    <property type="project" value="UniProtKB-UniRule"/>
</dbReference>
<dbReference type="InterPro" id="IPR035104">
    <property type="entry name" value="Ribosomal_protein_S1-like"/>
</dbReference>
<feature type="binding site" evidence="5">
    <location>
        <position position="264"/>
    </location>
    <ligand>
        <name>dimethylallyl diphosphate</name>
        <dbReference type="ChEBI" id="CHEBI:57623"/>
    </ligand>
</feature>
<dbReference type="GO" id="GO:0019288">
    <property type="term" value="P:isopentenyl diphosphate biosynthetic process, methylerythritol 4-phosphate pathway"/>
    <property type="evidence" value="ECO:0007669"/>
    <property type="project" value="UniProtKB-UniRule"/>
</dbReference>
<feature type="binding site" evidence="5">
    <location>
        <position position="264"/>
    </location>
    <ligand>
        <name>isopentenyl diphosphate</name>
        <dbReference type="ChEBI" id="CHEBI:128769"/>
    </ligand>
</feature>
<feature type="binding site" evidence="5">
    <location>
        <position position="221"/>
    </location>
    <ligand>
        <name>isopentenyl diphosphate</name>
        <dbReference type="ChEBI" id="CHEBI:128769"/>
    </ligand>
</feature>
<dbReference type="HAMAP" id="MF_00191">
    <property type="entry name" value="IspH"/>
    <property type="match status" value="1"/>
</dbReference>
<evidence type="ECO:0000259" key="6">
    <source>
        <dbReference type="PROSITE" id="PS50126"/>
    </source>
</evidence>
<dbReference type="CDD" id="cd04465">
    <property type="entry name" value="S1_RPS1_repeat_ec2_hs2"/>
    <property type="match status" value="1"/>
</dbReference>
<comment type="catalytic activity">
    <reaction evidence="5">
        <text>isopentenyl diphosphate + 2 oxidized [2Fe-2S]-[ferredoxin] + H2O = (2E)-4-hydroxy-3-methylbut-2-enyl diphosphate + 2 reduced [2Fe-2S]-[ferredoxin] + 2 H(+)</text>
        <dbReference type="Rhea" id="RHEA:24488"/>
        <dbReference type="Rhea" id="RHEA-COMP:10000"/>
        <dbReference type="Rhea" id="RHEA-COMP:10001"/>
        <dbReference type="ChEBI" id="CHEBI:15377"/>
        <dbReference type="ChEBI" id="CHEBI:15378"/>
        <dbReference type="ChEBI" id="CHEBI:33737"/>
        <dbReference type="ChEBI" id="CHEBI:33738"/>
        <dbReference type="ChEBI" id="CHEBI:128753"/>
        <dbReference type="ChEBI" id="CHEBI:128769"/>
        <dbReference type="EC" id="1.17.7.4"/>
    </reaction>
</comment>
<feature type="binding site" evidence="5">
    <location>
        <position position="126"/>
    </location>
    <ligand>
        <name>(2E)-4-hydroxy-3-methylbut-2-enyl diphosphate</name>
        <dbReference type="ChEBI" id="CHEBI:128753"/>
    </ligand>
</feature>
<feature type="binding site" evidence="5">
    <location>
        <position position="76"/>
    </location>
    <ligand>
        <name>(2E)-4-hydroxy-3-methylbut-2-enyl diphosphate</name>
        <dbReference type="ChEBI" id="CHEBI:128753"/>
    </ligand>
</feature>
<feature type="binding site" evidence="5">
    <location>
        <position position="221"/>
    </location>
    <ligand>
        <name>(2E)-4-hydroxy-3-methylbut-2-enyl diphosphate</name>
        <dbReference type="ChEBI" id="CHEBI:128753"/>
    </ligand>
</feature>
<dbReference type="PROSITE" id="PS50126">
    <property type="entry name" value="S1"/>
    <property type="match status" value="4"/>
</dbReference>
<protein>
    <recommendedName>
        <fullName evidence="5">4-hydroxy-3-methylbut-2-enyl diphosphate reductase</fullName>
        <shortName evidence="5">HMBPP reductase</shortName>
        <ecNumber evidence="5">1.17.7.4</ecNumber>
    </recommendedName>
</protein>
<dbReference type="GO" id="GO:0051539">
    <property type="term" value="F:4 iron, 4 sulfur cluster binding"/>
    <property type="evidence" value="ECO:0007669"/>
    <property type="project" value="UniProtKB-UniRule"/>
</dbReference>
<gene>
    <name evidence="5" type="primary">ispH</name>
    <name evidence="7" type="ORF">SAMN02745176_01870</name>
</gene>